<evidence type="ECO:0000313" key="2">
    <source>
        <dbReference type="EMBL" id="QAA32720.1"/>
    </source>
</evidence>
<keyword evidence="1" id="KW-0812">Transmembrane</keyword>
<feature type="transmembrane region" description="Helical" evidence="1">
    <location>
        <begin position="62"/>
        <end position="87"/>
    </location>
</feature>
<evidence type="ECO:0000313" key="3">
    <source>
        <dbReference type="Proteomes" id="UP000286268"/>
    </source>
</evidence>
<keyword evidence="1" id="KW-1133">Transmembrane helix</keyword>
<protein>
    <submittedName>
        <fullName evidence="2">Uncharacterized protein</fullName>
    </submittedName>
</protein>
<dbReference type="Proteomes" id="UP000286268">
    <property type="component" value="Chromosome"/>
</dbReference>
<proteinExistence type="predicted"/>
<accession>A0A3R5QUL1</accession>
<sequence>MVAFVTFLALYPAFSVCYLNYFPFNKPLVRKVVYILTTSIFCIVYEYLSIKSGYFYHNKWNLWYSAVSYPALLGFMAWHLSTIRWIINKDYK</sequence>
<dbReference type="KEGG" id="cmah:C1I91_14350"/>
<organism evidence="2 3">
    <name type="scientific">Clostridium manihotivorum</name>
    <dbReference type="NCBI Taxonomy" id="2320868"/>
    <lineage>
        <taxon>Bacteria</taxon>
        <taxon>Bacillati</taxon>
        <taxon>Bacillota</taxon>
        <taxon>Clostridia</taxon>
        <taxon>Eubacteriales</taxon>
        <taxon>Clostridiaceae</taxon>
        <taxon>Clostridium</taxon>
    </lineage>
</organism>
<dbReference type="AlphaFoldDB" id="A0A3R5QUL1"/>
<dbReference type="NCBIfam" id="NF041644">
    <property type="entry name" value="CBO0543_fam"/>
    <property type="match status" value="1"/>
</dbReference>
<dbReference type="InterPro" id="IPR048147">
    <property type="entry name" value="CBO0543-like"/>
</dbReference>
<name>A0A3R5QUL1_9CLOT</name>
<evidence type="ECO:0000256" key="1">
    <source>
        <dbReference type="SAM" id="Phobius"/>
    </source>
</evidence>
<keyword evidence="1" id="KW-0472">Membrane</keyword>
<feature type="transmembrane region" description="Helical" evidence="1">
    <location>
        <begin position="31"/>
        <end position="50"/>
    </location>
</feature>
<dbReference type="EMBL" id="CP025746">
    <property type="protein sequence ID" value="QAA32720.1"/>
    <property type="molecule type" value="Genomic_DNA"/>
</dbReference>
<gene>
    <name evidence="2" type="ORF">C1I91_14350</name>
</gene>
<reference evidence="2 3" key="1">
    <citation type="submission" date="2018-01" db="EMBL/GenBank/DDBJ databases">
        <title>Genome Sequencing and Assembly of Anaerobacter polyendosporus strain CT4.</title>
        <authorList>
            <person name="Tachaapaikoon C."/>
            <person name="Sutheeworapong S."/>
            <person name="Jenjaroenpun P."/>
            <person name="Wongsurawat T."/>
            <person name="Nookeaw I."/>
            <person name="Cheawchanlertfa P."/>
            <person name="Kosugi A."/>
            <person name="Cheevadhanarak S."/>
            <person name="Ratanakhanokchai K."/>
        </authorList>
    </citation>
    <scope>NUCLEOTIDE SEQUENCE [LARGE SCALE GENOMIC DNA]</scope>
    <source>
        <strain evidence="2 3">CT4</strain>
    </source>
</reference>
<keyword evidence="3" id="KW-1185">Reference proteome</keyword>